<dbReference type="EMBL" id="LGUB01001170">
    <property type="protein sequence ID" value="KRH92141.1"/>
    <property type="molecule type" value="Genomic_DNA"/>
</dbReference>
<reference evidence="1 2" key="1">
    <citation type="submission" date="2015-07" db="EMBL/GenBank/DDBJ databases">
        <title>The genome of Pseudoloma neurophilia, a relevant intracellular parasite of the zebrafish.</title>
        <authorList>
            <person name="Ndikumana S."/>
            <person name="Pelin A."/>
            <person name="Sanders J."/>
            <person name="Corradi N."/>
        </authorList>
    </citation>
    <scope>NUCLEOTIDE SEQUENCE [LARGE SCALE GENOMIC DNA]</scope>
    <source>
        <strain evidence="1 2">MK1</strain>
    </source>
</reference>
<dbReference type="OrthoDB" id="2189453at2759"/>
<name>A0A0R0LRL2_9MICR</name>
<sequence>MSSQPVDQDLITFVRLFKKNINKNKKLEPKYFKKLSKIVRDGQLCSFLSLFKEYSNNEANVIGRAILKNKMSDVNDVLEYLLEKKDKYHIIILTYLLSKGTRLENTEKLTKYIKSYFEDDKNLNFFKLILVLSRKYRHAMDNEITVFCEQNEHPVLKEVLKEYKTGKQAVKIEIPQMTTFVNKELFESNKNKHG</sequence>
<comment type="caution">
    <text evidence="1">The sequence shown here is derived from an EMBL/GenBank/DDBJ whole genome shotgun (WGS) entry which is preliminary data.</text>
</comment>
<gene>
    <name evidence="1" type="ORF">M153_11157000607</name>
</gene>
<dbReference type="VEuPathDB" id="MicrosporidiaDB:M153_11157000607"/>
<protein>
    <submittedName>
        <fullName evidence="1">Uncharacterized protein</fullName>
    </submittedName>
</protein>
<organism evidence="1 2">
    <name type="scientific">Pseudoloma neurophilia</name>
    <dbReference type="NCBI Taxonomy" id="146866"/>
    <lineage>
        <taxon>Eukaryota</taxon>
        <taxon>Fungi</taxon>
        <taxon>Fungi incertae sedis</taxon>
        <taxon>Microsporidia</taxon>
        <taxon>Pseudoloma</taxon>
    </lineage>
</organism>
<accession>A0A0R0LRL2</accession>
<dbReference type="AlphaFoldDB" id="A0A0R0LRL2"/>
<evidence type="ECO:0000313" key="2">
    <source>
        <dbReference type="Proteomes" id="UP000051530"/>
    </source>
</evidence>
<keyword evidence="2" id="KW-1185">Reference proteome</keyword>
<dbReference type="Proteomes" id="UP000051530">
    <property type="component" value="Unassembled WGS sequence"/>
</dbReference>
<evidence type="ECO:0000313" key="1">
    <source>
        <dbReference type="EMBL" id="KRH92141.1"/>
    </source>
</evidence>
<proteinExistence type="predicted"/>